<dbReference type="Proteomes" id="UP001156441">
    <property type="component" value="Unassembled WGS sequence"/>
</dbReference>
<dbReference type="SUPFAM" id="SSF140453">
    <property type="entry name" value="EsxAB dimer-like"/>
    <property type="match status" value="1"/>
</dbReference>
<reference evidence="2 3" key="1">
    <citation type="submission" date="2021-02" db="EMBL/GenBank/DDBJ databases">
        <title>Actinophytocola xerophila sp. nov., isolated from soil of cotton cropping field.</title>
        <authorList>
            <person name="Huang R."/>
            <person name="Chen X."/>
            <person name="Ge X."/>
            <person name="Liu W."/>
        </authorList>
    </citation>
    <scope>NUCLEOTIDE SEQUENCE [LARGE SCALE GENOMIC DNA]</scope>
    <source>
        <strain evidence="2 3">S1-96</strain>
    </source>
</reference>
<accession>A0ABT2JI49</accession>
<dbReference type="RefSeq" id="WP_260195277.1">
    <property type="nucleotide sequence ID" value="NZ_JAFFZE010000025.1"/>
</dbReference>
<evidence type="ECO:0008006" key="4">
    <source>
        <dbReference type="Google" id="ProtNLM"/>
    </source>
</evidence>
<feature type="compositionally biased region" description="Low complexity" evidence="1">
    <location>
        <begin position="110"/>
        <end position="126"/>
    </location>
</feature>
<feature type="region of interest" description="Disordered" evidence="1">
    <location>
        <begin position="103"/>
        <end position="126"/>
    </location>
</feature>
<name>A0ABT2JI49_9PSEU</name>
<sequence length="126" mass="12617">MTTPPPSTTSNTTNDPGSSGVAPPDGYTTDTGQMSTSGRNISNAAEDAQGEVDDLQTTEVAAADFGKAHTEWHADYSTAMEQIGAGATAMCTNIMSFAGQLGGAGQSYESTDTGATSTVTTPGSGL</sequence>
<proteinExistence type="predicted"/>
<keyword evidence="3" id="KW-1185">Reference proteome</keyword>
<protein>
    <recommendedName>
        <fullName evidence="4">Excreted virulence factor EspC, type VII ESX diderm</fullName>
    </recommendedName>
</protein>
<dbReference type="InterPro" id="IPR036689">
    <property type="entry name" value="ESAT-6-like_sf"/>
</dbReference>
<evidence type="ECO:0000313" key="2">
    <source>
        <dbReference type="EMBL" id="MCT2587396.1"/>
    </source>
</evidence>
<comment type="caution">
    <text evidence="2">The sequence shown here is derived from an EMBL/GenBank/DDBJ whole genome shotgun (WGS) entry which is preliminary data.</text>
</comment>
<feature type="region of interest" description="Disordered" evidence="1">
    <location>
        <begin position="1"/>
        <end position="52"/>
    </location>
</feature>
<evidence type="ECO:0000313" key="3">
    <source>
        <dbReference type="Proteomes" id="UP001156441"/>
    </source>
</evidence>
<gene>
    <name evidence="2" type="ORF">JT362_30160</name>
</gene>
<dbReference type="EMBL" id="JAFFZE010000025">
    <property type="protein sequence ID" value="MCT2587396.1"/>
    <property type="molecule type" value="Genomic_DNA"/>
</dbReference>
<dbReference type="Gene3D" id="1.10.287.1060">
    <property type="entry name" value="ESAT-6-like"/>
    <property type="match status" value="1"/>
</dbReference>
<feature type="compositionally biased region" description="Low complexity" evidence="1">
    <location>
        <begin position="8"/>
        <end position="20"/>
    </location>
</feature>
<feature type="compositionally biased region" description="Polar residues" evidence="1">
    <location>
        <begin position="28"/>
        <end position="43"/>
    </location>
</feature>
<evidence type="ECO:0000256" key="1">
    <source>
        <dbReference type="SAM" id="MobiDB-lite"/>
    </source>
</evidence>
<organism evidence="2 3">
    <name type="scientific">Actinophytocola gossypii</name>
    <dbReference type="NCBI Taxonomy" id="2812003"/>
    <lineage>
        <taxon>Bacteria</taxon>
        <taxon>Bacillati</taxon>
        <taxon>Actinomycetota</taxon>
        <taxon>Actinomycetes</taxon>
        <taxon>Pseudonocardiales</taxon>
        <taxon>Pseudonocardiaceae</taxon>
    </lineage>
</organism>